<dbReference type="InterPro" id="IPR023016">
    <property type="entry name" value="HisA/PriA"/>
</dbReference>
<comment type="similarity">
    <text evidence="4 9 10">Belongs to the HisA/HisF family.</text>
</comment>
<dbReference type="RefSeq" id="WP_168660015.1">
    <property type="nucleotide sequence ID" value="NZ_CP051180.1"/>
</dbReference>
<evidence type="ECO:0000256" key="9">
    <source>
        <dbReference type="HAMAP-Rule" id="MF_01014"/>
    </source>
</evidence>
<dbReference type="Proteomes" id="UP000501602">
    <property type="component" value="Chromosome"/>
</dbReference>
<dbReference type="AlphaFoldDB" id="A0A6H1UCI6"/>
<dbReference type="GO" id="GO:0000162">
    <property type="term" value="P:L-tryptophan biosynthetic process"/>
    <property type="evidence" value="ECO:0007669"/>
    <property type="project" value="TreeGrafter"/>
</dbReference>
<evidence type="ECO:0000313" key="13">
    <source>
        <dbReference type="Proteomes" id="UP000501602"/>
    </source>
</evidence>
<evidence type="ECO:0000256" key="8">
    <source>
        <dbReference type="ARBA" id="ARBA00023235"/>
    </source>
</evidence>
<dbReference type="GO" id="GO:0005737">
    <property type="term" value="C:cytoplasm"/>
    <property type="evidence" value="ECO:0007669"/>
    <property type="project" value="UniProtKB-SubCell"/>
</dbReference>
<keyword evidence="8 9" id="KW-0413">Isomerase</keyword>
<keyword evidence="6 9" id="KW-0028">Amino-acid biosynthesis</keyword>
<dbReference type="FunFam" id="3.20.20.70:FF:000009">
    <property type="entry name" value="1-(5-phosphoribosyl)-5-[(5-phosphoribosylamino)methylideneamino] imidazole-4-carboxamide isomerase"/>
    <property type="match status" value="1"/>
</dbReference>
<name>A0A6H1UCI6_9GAMM</name>
<evidence type="ECO:0000256" key="6">
    <source>
        <dbReference type="ARBA" id="ARBA00022605"/>
    </source>
</evidence>
<dbReference type="InterPro" id="IPR013785">
    <property type="entry name" value="Aldolase_TIM"/>
</dbReference>
<comment type="subcellular location">
    <subcellularLocation>
        <location evidence="2 9 11">Cytoplasm</location>
    </subcellularLocation>
</comment>
<evidence type="ECO:0000256" key="5">
    <source>
        <dbReference type="ARBA" id="ARBA00022490"/>
    </source>
</evidence>
<evidence type="ECO:0000256" key="2">
    <source>
        <dbReference type="ARBA" id="ARBA00004496"/>
    </source>
</evidence>
<evidence type="ECO:0000256" key="4">
    <source>
        <dbReference type="ARBA" id="ARBA00009667"/>
    </source>
</evidence>
<sequence>MIIPAIDLINGQVVRLQKGDFDKVTNFAFDPIEQLLSYQNAGSEHLHLVDLDGARNPVDRQLDAIANIAAALDAPIQVGGGIRTQKEVETLLELGVNRVVIGSLAVKEPQLVASWLEQYGAEHITIALDVLLDADGNPEVLTNGWQQGSGKRMSDAVEPLLAAGMKHVLCTDVDRDGMMFGPNFDLYYRLRKQFPMLQWQASGGIHALDDLAKLKQLKVGGVIIGKALLSGKFTCEEALACWQNA</sequence>
<evidence type="ECO:0000256" key="3">
    <source>
        <dbReference type="ARBA" id="ARBA00005133"/>
    </source>
</evidence>
<dbReference type="CDD" id="cd04732">
    <property type="entry name" value="HisA"/>
    <property type="match status" value="1"/>
</dbReference>
<dbReference type="HAMAP" id="MF_01014">
    <property type="entry name" value="HisA"/>
    <property type="match status" value="1"/>
</dbReference>
<accession>A0A6H1UCI6</accession>
<dbReference type="InterPro" id="IPR044524">
    <property type="entry name" value="Isoase_HisA-like"/>
</dbReference>
<reference evidence="12 13" key="1">
    <citation type="submission" date="2020-04" db="EMBL/GenBank/DDBJ databases">
        <title>Ferrimonas sp. S7 isolated from sea water.</title>
        <authorList>
            <person name="Bae S.S."/>
            <person name="Baek K."/>
        </authorList>
    </citation>
    <scope>NUCLEOTIDE SEQUENCE [LARGE SCALE GENOMIC DNA]</scope>
    <source>
        <strain evidence="12 13">S7</strain>
    </source>
</reference>
<comment type="pathway">
    <text evidence="3 9 11">Amino-acid biosynthesis; L-histidine biosynthesis; L-histidine from 5-phospho-alpha-D-ribose 1-diphosphate: step 4/9.</text>
</comment>
<dbReference type="InterPro" id="IPR006063">
    <property type="entry name" value="HisA_bact_arch"/>
</dbReference>
<dbReference type="EC" id="5.3.1.16" evidence="9 11"/>
<dbReference type="NCBIfam" id="TIGR00007">
    <property type="entry name" value="1-(5-phosphoribosyl)-5-[(5-phosphoribosylamino)methylideneamino]imidazole-4-carboxamide isomerase"/>
    <property type="match status" value="1"/>
</dbReference>
<dbReference type="UniPathway" id="UPA00031">
    <property type="reaction ID" value="UER00009"/>
</dbReference>
<dbReference type="SUPFAM" id="SSF51366">
    <property type="entry name" value="Ribulose-phoshate binding barrel"/>
    <property type="match status" value="1"/>
</dbReference>
<keyword evidence="7 9" id="KW-0368">Histidine biosynthesis</keyword>
<dbReference type="InterPro" id="IPR011060">
    <property type="entry name" value="RibuloseP-bd_barrel"/>
</dbReference>
<dbReference type="GO" id="GO:0003949">
    <property type="term" value="F:1-(5-phosphoribosyl)-5-[(5-phosphoribosylamino)methylideneamino]imidazole-4-carboxamide isomerase activity"/>
    <property type="evidence" value="ECO:0007669"/>
    <property type="project" value="UniProtKB-UniRule"/>
</dbReference>
<keyword evidence="5 9" id="KW-0963">Cytoplasm</keyword>
<dbReference type="InterPro" id="IPR006062">
    <property type="entry name" value="His_biosynth"/>
</dbReference>
<evidence type="ECO:0000256" key="10">
    <source>
        <dbReference type="RuleBase" id="RU003657"/>
    </source>
</evidence>
<evidence type="ECO:0000256" key="1">
    <source>
        <dbReference type="ARBA" id="ARBA00000901"/>
    </source>
</evidence>
<feature type="active site" description="Proton donor" evidence="9">
    <location>
        <position position="129"/>
    </location>
</feature>
<proteinExistence type="inferred from homology"/>
<protein>
    <recommendedName>
        <fullName evidence="9 11">1-(5-phosphoribosyl)-5-[(5-phosphoribosylamino)methylideneamino] imidazole-4-carboxamide isomerase</fullName>
        <ecNumber evidence="9 11">5.3.1.16</ecNumber>
    </recommendedName>
    <alternativeName>
        <fullName evidence="9">Phosphoribosylformimino-5-aminoimidazole carboxamide ribotide isomerase</fullName>
    </alternativeName>
</protein>
<dbReference type="EMBL" id="CP051180">
    <property type="protein sequence ID" value="QIZ76754.1"/>
    <property type="molecule type" value="Genomic_DNA"/>
</dbReference>
<evidence type="ECO:0000256" key="11">
    <source>
        <dbReference type="RuleBase" id="RU003658"/>
    </source>
</evidence>
<evidence type="ECO:0000256" key="7">
    <source>
        <dbReference type="ARBA" id="ARBA00023102"/>
    </source>
</evidence>
<dbReference type="Gene3D" id="3.20.20.70">
    <property type="entry name" value="Aldolase class I"/>
    <property type="match status" value="1"/>
</dbReference>
<dbReference type="PANTHER" id="PTHR43090">
    <property type="entry name" value="1-(5-PHOSPHORIBOSYL)-5-[(5-PHOSPHORIBOSYLAMINO)METHYLIDENEAMINO] IMIDAZOLE-4-CARBOXAMIDE ISOMERASE"/>
    <property type="match status" value="1"/>
</dbReference>
<keyword evidence="13" id="KW-1185">Reference proteome</keyword>
<dbReference type="PANTHER" id="PTHR43090:SF2">
    <property type="entry name" value="1-(5-PHOSPHORIBOSYL)-5-[(5-PHOSPHORIBOSYLAMINO)METHYLIDENEAMINO] IMIDAZOLE-4-CARBOXAMIDE ISOMERASE"/>
    <property type="match status" value="1"/>
</dbReference>
<gene>
    <name evidence="9 12" type="primary">hisA</name>
    <name evidence="12" type="ORF">HER31_07635</name>
</gene>
<dbReference type="GO" id="GO:0000105">
    <property type="term" value="P:L-histidine biosynthetic process"/>
    <property type="evidence" value="ECO:0007669"/>
    <property type="project" value="UniProtKB-UniRule"/>
</dbReference>
<evidence type="ECO:0000313" key="12">
    <source>
        <dbReference type="EMBL" id="QIZ76754.1"/>
    </source>
</evidence>
<organism evidence="12 13">
    <name type="scientific">Ferrimonas lipolytica</name>
    <dbReference type="NCBI Taxonomy" id="2724191"/>
    <lineage>
        <taxon>Bacteria</taxon>
        <taxon>Pseudomonadati</taxon>
        <taxon>Pseudomonadota</taxon>
        <taxon>Gammaproteobacteria</taxon>
        <taxon>Alteromonadales</taxon>
        <taxon>Ferrimonadaceae</taxon>
        <taxon>Ferrimonas</taxon>
    </lineage>
</organism>
<dbReference type="Pfam" id="PF00977">
    <property type="entry name" value="His_biosynth"/>
    <property type="match status" value="1"/>
</dbReference>
<feature type="active site" description="Proton acceptor" evidence="9">
    <location>
        <position position="7"/>
    </location>
</feature>
<dbReference type="KEGG" id="fes:HER31_07635"/>
<comment type="catalytic activity">
    <reaction evidence="1 9 11">
        <text>1-(5-phospho-beta-D-ribosyl)-5-[(5-phospho-beta-D-ribosylamino)methylideneamino]imidazole-4-carboxamide = 5-[(5-phospho-1-deoxy-D-ribulos-1-ylimino)methylamino]-1-(5-phospho-beta-D-ribosyl)imidazole-4-carboxamide</text>
        <dbReference type="Rhea" id="RHEA:15469"/>
        <dbReference type="ChEBI" id="CHEBI:58435"/>
        <dbReference type="ChEBI" id="CHEBI:58525"/>
        <dbReference type="EC" id="5.3.1.16"/>
    </reaction>
</comment>